<evidence type="ECO:0000313" key="3">
    <source>
        <dbReference type="Proteomes" id="UP000626109"/>
    </source>
</evidence>
<dbReference type="Gene3D" id="3.30.780.10">
    <property type="entry name" value="SUI1-like domain"/>
    <property type="match status" value="1"/>
</dbReference>
<dbReference type="GO" id="GO:0005840">
    <property type="term" value="C:ribosome"/>
    <property type="evidence" value="ECO:0007669"/>
    <property type="project" value="InterPro"/>
</dbReference>
<dbReference type="PROSITE" id="PS50296">
    <property type="entry name" value="SUI1"/>
    <property type="match status" value="1"/>
</dbReference>
<dbReference type="InterPro" id="IPR036877">
    <property type="entry name" value="SUI1_dom_sf"/>
</dbReference>
<sequence>MSPTSRGQTLPSCGFAVAASKKGELPLKVEKRAKGKKVTIIPNVLGDASSLARTLQTMLGVGGSVRQVEKDSWAVEIQGDQVARVTKALLDFGCLRGLSSSGLEAARSLSSDTKRSDSAVDRTAATKFLAQTRS</sequence>
<dbReference type="EMBL" id="CAJNNW010031453">
    <property type="protein sequence ID" value="CAE8707609.1"/>
    <property type="molecule type" value="Genomic_DNA"/>
</dbReference>
<feature type="non-terminal residue" evidence="2">
    <location>
        <position position="1"/>
    </location>
</feature>
<protein>
    <recommendedName>
        <fullName evidence="1">SUI1 domain-containing protein</fullName>
    </recommendedName>
</protein>
<dbReference type="GO" id="GO:0003735">
    <property type="term" value="F:structural constituent of ribosome"/>
    <property type="evidence" value="ECO:0007669"/>
    <property type="project" value="InterPro"/>
</dbReference>
<evidence type="ECO:0000259" key="1">
    <source>
        <dbReference type="PROSITE" id="PS50296"/>
    </source>
</evidence>
<comment type="caution">
    <text evidence="2">The sequence shown here is derived from an EMBL/GenBank/DDBJ whole genome shotgun (WGS) entry which is preliminary data.</text>
</comment>
<evidence type="ECO:0000313" key="2">
    <source>
        <dbReference type="EMBL" id="CAE8707609.1"/>
    </source>
</evidence>
<dbReference type="SUPFAM" id="SSF55159">
    <property type="entry name" value="eIF1-like"/>
    <property type="match status" value="1"/>
</dbReference>
<feature type="domain" description="SUI1" evidence="1">
    <location>
        <begin position="25"/>
        <end position="93"/>
    </location>
</feature>
<organism evidence="2 3">
    <name type="scientific">Polarella glacialis</name>
    <name type="common">Dinoflagellate</name>
    <dbReference type="NCBI Taxonomy" id="89957"/>
    <lineage>
        <taxon>Eukaryota</taxon>
        <taxon>Sar</taxon>
        <taxon>Alveolata</taxon>
        <taxon>Dinophyceae</taxon>
        <taxon>Suessiales</taxon>
        <taxon>Suessiaceae</taxon>
        <taxon>Polarella</taxon>
    </lineage>
</organism>
<accession>A0A813KT64</accession>
<dbReference type="Proteomes" id="UP000626109">
    <property type="component" value="Unassembled WGS sequence"/>
</dbReference>
<dbReference type="Pfam" id="PF01253">
    <property type="entry name" value="SUI1"/>
    <property type="match status" value="1"/>
</dbReference>
<reference evidence="2" key="1">
    <citation type="submission" date="2021-02" db="EMBL/GenBank/DDBJ databases">
        <authorList>
            <person name="Dougan E. K."/>
            <person name="Rhodes N."/>
            <person name="Thang M."/>
            <person name="Chan C."/>
        </authorList>
    </citation>
    <scope>NUCLEOTIDE SEQUENCE</scope>
</reference>
<gene>
    <name evidence="2" type="ORF">PGLA2088_LOCUS34610</name>
</gene>
<dbReference type="InterPro" id="IPR001950">
    <property type="entry name" value="SUI1"/>
</dbReference>
<proteinExistence type="predicted"/>
<dbReference type="AlphaFoldDB" id="A0A813KT64"/>
<dbReference type="GO" id="GO:0003743">
    <property type="term" value="F:translation initiation factor activity"/>
    <property type="evidence" value="ECO:0007669"/>
    <property type="project" value="InterPro"/>
</dbReference>
<name>A0A813KT64_POLGL</name>